<dbReference type="InterPro" id="IPR024445">
    <property type="entry name" value="Tnp_ISXO2-like"/>
</dbReference>
<name>R0CJ20_CAUVI</name>
<comment type="caution">
    <text evidence="2">The sequence shown here is derived from an EMBL/GenBank/DDBJ whole genome shotgun (WGS) entry which is preliminary data.</text>
</comment>
<evidence type="ECO:0000313" key="2">
    <source>
        <dbReference type="EMBL" id="ENZ76771.1"/>
    </source>
</evidence>
<dbReference type="InterPro" id="IPR024442">
    <property type="entry name" value="Transposase_Zn_ribbon"/>
</dbReference>
<feature type="domain" description="ISXO2-like transposase" evidence="1">
    <location>
        <begin position="130"/>
        <end position="276"/>
    </location>
</feature>
<keyword evidence="3" id="KW-1185">Reference proteome</keyword>
<dbReference type="SMART" id="SM01126">
    <property type="entry name" value="DDE_Tnp_IS1595"/>
    <property type="match status" value="1"/>
</dbReference>
<dbReference type="PATRIC" id="fig|1292034.3.peg.4092"/>
<organism evidence="2 3">
    <name type="scientific">Caulobacter vibrioides OR37</name>
    <dbReference type="NCBI Taxonomy" id="1292034"/>
    <lineage>
        <taxon>Bacteria</taxon>
        <taxon>Pseudomonadati</taxon>
        <taxon>Pseudomonadota</taxon>
        <taxon>Alphaproteobacteria</taxon>
        <taxon>Caulobacterales</taxon>
        <taxon>Caulobacteraceae</taxon>
        <taxon>Caulobacter</taxon>
    </lineage>
</organism>
<dbReference type="OrthoDB" id="271821at2"/>
<dbReference type="Pfam" id="PF12762">
    <property type="entry name" value="DDE_Tnp_IS1595"/>
    <property type="match status" value="1"/>
</dbReference>
<proteinExistence type="predicted"/>
<protein>
    <recommendedName>
        <fullName evidence="1">ISXO2-like transposase domain-containing protein</fullName>
    </recommendedName>
</protein>
<gene>
    <name evidence="2" type="ORF">OR37_04140</name>
</gene>
<dbReference type="AlphaFoldDB" id="R0CJ20"/>
<dbReference type="EMBL" id="APMP01000060">
    <property type="protein sequence ID" value="ENZ76771.1"/>
    <property type="molecule type" value="Genomic_DNA"/>
</dbReference>
<dbReference type="Pfam" id="PF12760">
    <property type="entry name" value="Zn_ribbon_IS1595"/>
    <property type="match status" value="1"/>
</dbReference>
<dbReference type="NCBIfam" id="NF033547">
    <property type="entry name" value="transpos_IS1595"/>
    <property type="match status" value="1"/>
</dbReference>
<dbReference type="eggNOG" id="COG3677">
    <property type="taxonomic scope" value="Bacteria"/>
</dbReference>
<reference evidence="2 3" key="1">
    <citation type="journal article" date="2013" name="Genome Announc.">
        <title>Draft Genome Sequence for Caulobacter sp. Strain OR37, a Bacterium Tolerant to Heavy Metals.</title>
        <authorList>
            <person name="Utturkar S.M."/>
            <person name="Bollmann A."/>
            <person name="Brzoska R.M."/>
            <person name="Klingeman D.M."/>
            <person name="Epstein S.E."/>
            <person name="Palumbo A.V."/>
            <person name="Brown S.D."/>
        </authorList>
    </citation>
    <scope>NUCLEOTIDE SEQUENCE [LARGE SCALE GENOMIC DNA]</scope>
    <source>
        <strain evidence="2 3">OR37</strain>
    </source>
</reference>
<evidence type="ECO:0000313" key="3">
    <source>
        <dbReference type="Proteomes" id="UP000013063"/>
    </source>
</evidence>
<evidence type="ECO:0000259" key="1">
    <source>
        <dbReference type="SMART" id="SM01126"/>
    </source>
</evidence>
<dbReference type="RefSeq" id="WP_004625323.1">
    <property type="nucleotide sequence ID" value="NZ_APMP01000060.1"/>
</dbReference>
<accession>R0CJ20</accession>
<sequence>MDRKQFAKQFPDEASARAFFERIIWKDGRVCPHCGSVDRSWKIESKKVSTGTYQCGERECGLLFTVTTKTPLHSTKLPLIKWLEAMWFVVEMPKGLSSVTLAKVIGVTQKTAWKMGHAIRLLMEQHGARKLDGVVEVDEKYLGGKPRKRHGVKHPRGRGTAKQGILVAVERGGGQVRAALIEKNSITDIGGKLRHMVEKSAHLMTDENSVYRIIGRLYAKHEAVKHKGAIYAVGNVHNNTAESFNATLERMKIGTYHWMSKDHMTRYLAEAVHRWNTRGDAQPVQTKSGKTQIKFVKPPFEDRVAALLAGSLGKRLTWTAVGGIA</sequence>
<dbReference type="Proteomes" id="UP000013063">
    <property type="component" value="Unassembled WGS sequence"/>
</dbReference>